<sequence>MKTKTLIQSQQNGLHQAVKDDFIALGKSQIQTLPDRMREQM</sequence>
<evidence type="ECO:0000313" key="1">
    <source>
        <dbReference type="EMBL" id="MFK9094324.1"/>
    </source>
</evidence>
<dbReference type="RefSeq" id="WP_406582798.1">
    <property type="nucleotide sequence ID" value="NZ_JBJHQH010000022.1"/>
</dbReference>
<protein>
    <submittedName>
        <fullName evidence="1">Uncharacterized protein</fullName>
    </submittedName>
</protein>
<keyword evidence="2" id="KW-1185">Reference proteome</keyword>
<gene>
    <name evidence="1" type="ORF">ACJEBI_22985</name>
</gene>
<dbReference type="Proteomes" id="UP001623041">
    <property type="component" value="Unassembled WGS sequence"/>
</dbReference>
<organism evidence="1 2">
    <name type="scientific">Bacillus salipaludis</name>
    <dbReference type="NCBI Taxonomy" id="2547811"/>
    <lineage>
        <taxon>Bacteria</taxon>
        <taxon>Bacillati</taxon>
        <taxon>Bacillota</taxon>
        <taxon>Bacilli</taxon>
        <taxon>Bacillales</taxon>
        <taxon>Bacillaceae</taxon>
        <taxon>Bacillus</taxon>
    </lineage>
</organism>
<name>A0ABW8RLF0_9BACI</name>
<accession>A0ABW8RLF0</accession>
<evidence type="ECO:0000313" key="2">
    <source>
        <dbReference type="Proteomes" id="UP001623041"/>
    </source>
</evidence>
<comment type="caution">
    <text evidence="1">The sequence shown here is derived from an EMBL/GenBank/DDBJ whole genome shotgun (WGS) entry which is preliminary data.</text>
</comment>
<dbReference type="EMBL" id="JBJHQH010000022">
    <property type="protein sequence ID" value="MFK9094324.1"/>
    <property type="molecule type" value="Genomic_DNA"/>
</dbReference>
<proteinExistence type="predicted"/>
<reference evidence="1 2" key="1">
    <citation type="submission" date="2024-11" db="EMBL/GenBank/DDBJ databases">
        <authorList>
            <person name="Lucas J.A."/>
        </authorList>
    </citation>
    <scope>NUCLEOTIDE SEQUENCE [LARGE SCALE GENOMIC DNA]</scope>
    <source>
        <strain evidence="1 2">Z 5.4</strain>
    </source>
</reference>